<dbReference type="Proteomes" id="UP001151760">
    <property type="component" value="Unassembled WGS sequence"/>
</dbReference>
<evidence type="ECO:0000256" key="10">
    <source>
        <dbReference type="ARBA" id="ARBA00023065"/>
    </source>
</evidence>
<dbReference type="Pfam" id="PF00137">
    <property type="entry name" value="ATP-synt_C"/>
    <property type="match status" value="1"/>
</dbReference>
<feature type="domain" description="V-ATPase proteolipid subunit C-like" evidence="14">
    <location>
        <begin position="8"/>
        <end position="70"/>
    </location>
</feature>
<comment type="subunit">
    <text evidence="4">F-type ATPases have 2 components, CF(1) - the catalytic core - and CF(0) - the membrane proton channel. CF(1) has five subunits: alpha(3), beta(3), gamma(1), delta(1), epsilon(1). CF(0) has three main subunits: a, b and c.</text>
</comment>
<evidence type="ECO:0000313" key="15">
    <source>
        <dbReference type="EMBL" id="GJU03810.1"/>
    </source>
</evidence>
<keyword evidence="7 13" id="KW-0812">Transmembrane</keyword>
<dbReference type="InterPro" id="IPR020537">
    <property type="entry name" value="ATP_synth_F0_csu_DDCD_BS"/>
</dbReference>
<evidence type="ECO:0000256" key="2">
    <source>
        <dbReference type="ARBA" id="ARBA00004141"/>
    </source>
</evidence>
<keyword evidence="16" id="KW-1185">Reference proteome</keyword>
<organism evidence="15 16">
    <name type="scientific">Tanacetum coccineum</name>
    <dbReference type="NCBI Taxonomy" id="301880"/>
    <lineage>
        <taxon>Eukaryota</taxon>
        <taxon>Viridiplantae</taxon>
        <taxon>Streptophyta</taxon>
        <taxon>Embryophyta</taxon>
        <taxon>Tracheophyta</taxon>
        <taxon>Spermatophyta</taxon>
        <taxon>Magnoliopsida</taxon>
        <taxon>eudicotyledons</taxon>
        <taxon>Gunneridae</taxon>
        <taxon>Pentapetalae</taxon>
        <taxon>asterids</taxon>
        <taxon>campanulids</taxon>
        <taxon>Asterales</taxon>
        <taxon>Asteraceae</taxon>
        <taxon>Asteroideae</taxon>
        <taxon>Anthemideae</taxon>
        <taxon>Anthemidinae</taxon>
        <taxon>Tanacetum</taxon>
    </lineage>
</organism>
<evidence type="ECO:0000256" key="7">
    <source>
        <dbReference type="ARBA" id="ARBA00022692"/>
    </source>
</evidence>
<reference evidence="15" key="1">
    <citation type="journal article" date="2022" name="Int. J. Mol. Sci.">
        <title>Draft Genome of Tanacetum Coccineum: Genomic Comparison of Closely Related Tanacetum-Family Plants.</title>
        <authorList>
            <person name="Yamashiro T."/>
            <person name="Shiraishi A."/>
            <person name="Nakayama K."/>
            <person name="Satake H."/>
        </authorList>
    </citation>
    <scope>NUCLEOTIDE SEQUENCE</scope>
</reference>
<dbReference type="SUPFAM" id="SSF81333">
    <property type="entry name" value="F1F0 ATP synthase subunit C"/>
    <property type="match status" value="1"/>
</dbReference>
<comment type="similarity">
    <text evidence="3">Belongs to the ATPase C chain family.</text>
</comment>
<evidence type="ECO:0000256" key="6">
    <source>
        <dbReference type="ARBA" id="ARBA00022547"/>
    </source>
</evidence>
<keyword evidence="8" id="KW-0375">Hydrogen ion transport</keyword>
<keyword evidence="11" id="KW-0446">Lipid-binding</keyword>
<keyword evidence="6" id="KW-0138">CF(0)</keyword>
<keyword evidence="5" id="KW-0813">Transport</keyword>
<dbReference type="InterPro" id="IPR035921">
    <property type="entry name" value="F/V-ATP_Csub_sf"/>
</dbReference>
<dbReference type="PANTHER" id="PTHR10031">
    <property type="entry name" value="ATP SYNTHASE LIPID-BINDING PROTEIN, MITOCHONDRIAL"/>
    <property type="match status" value="1"/>
</dbReference>
<evidence type="ECO:0000256" key="12">
    <source>
        <dbReference type="ARBA" id="ARBA00023136"/>
    </source>
</evidence>
<comment type="caution">
    <text evidence="15">The sequence shown here is derived from an EMBL/GenBank/DDBJ whole genome shotgun (WGS) entry which is preliminary data.</text>
</comment>
<keyword evidence="10" id="KW-0406">Ion transport</keyword>
<evidence type="ECO:0000256" key="11">
    <source>
        <dbReference type="ARBA" id="ARBA00023121"/>
    </source>
</evidence>
<feature type="transmembrane region" description="Helical" evidence="13">
    <location>
        <begin position="7"/>
        <end position="28"/>
    </location>
</feature>
<evidence type="ECO:0000256" key="3">
    <source>
        <dbReference type="ARBA" id="ARBA00006704"/>
    </source>
</evidence>
<evidence type="ECO:0000256" key="5">
    <source>
        <dbReference type="ARBA" id="ARBA00022448"/>
    </source>
</evidence>
<keyword evidence="9 13" id="KW-1133">Transmembrane helix</keyword>
<evidence type="ECO:0000313" key="16">
    <source>
        <dbReference type="Proteomes" id="UP001151760"/>
    </source>
</evidence>
<accession>A0ABQ5IU91</accession>
<dbReference type="EMBL" id="BQNB010021189">
    <property type="protein sequence ID" value="GJU03810.1"/>
    <property type="molecule type" value="Genomic_DNA"/>
</dbReference>
<protein>
    <submittedName>
        <fullName evidence="15">ATPase subunit 9</fullName>
    </submittedName>
</protein>
<feature type="transmembrane region" description="Helical" evidence="13">
    <location>
        <begin position="48"/>
        <end position="70"/>
    </location>
</feature>
<gene>
    <name evidence="15" type="ORF">Tco_1114148</name>
</gene>
<dbReference type="PRINTS" id="PR00124">
    <property type="entry name" value="ATPASEC"/>
</dbReference>
<evidence type="ECO:0000256" key="4">
    <source>
        <dbReference type="ARBA" id="ARBA00011648"/>
    </source>
</evidence>
<name>A0ABQ5IU91_9ASTR</name>
<dbReference type="InterPro" id="IPR000454">
    <property type="entry name" value="ATP_synth_F0_csu"/>
</dbReference>
<comment type="subcellular location">
    <subcellularLocation>
        <location evidence="2">Membrane</location>
        <topology evidence="2">Multi-pass membrane protein</topology>
    </subcellularLocation>
</comment>
<evidence type="ECO:0000259" key="14">
    <source>
        <dbReference type="Pfam" id="PF00137"/>
    </source>
</evidence>
<reference evidence="15" key="2">
    <citation type="submission" date="2022-01" db="EMBL/GenBank/DDBJ databases">
        <authorList>
            <person name="Yamashiro T."/>
            <person name="Shiraishi A."/>
            <person name="Satake H."/>
            <person name="Nakayama K."/>
        </authorList>
    </citation>
    <scope>NUCLEOTIDE SEQUENCE</scope>
</reference>
<dbReference type="PROSITE" id="PS00605">
    <property type="entry name" value="ATPASE_C"/>
    <property type="match status" value="1"/>
</dbReference>
<comment type="function">
    <text evidence="1">This protein is one of the chains of the nonenzymatic membrane component (F0) of mitochondrial ATPase.</text>
</comment>
<evidence type="ECO:0000256" key="13">
    <source>
        <dbReference type="SAM" id="Phobius"/>
    </source>
</evidence>
<evidence type="ECO:0000256" key="8">
    <source>
        <dbReference type="ARBA" id="ARBA00022781"/>
    </source>
</evidence>
<dbReference type="InterPro" id="IPR038662">
    <property type="entry name" value="ATP_synth_F0_csu_sf"/>
</dbReference>
<dbReference type="Gene3D" id="1.20.20.10">
    <property type="entry name" value="F1F0 ATP synthase subunit C"/>
    <property type="match status" value="1"/>
</dbReference>
<proteinExistence type="inferred from homology"/>
<sequence length="933" mass="103212">MLEGAKLIGAGAATIASAGAAIGIGNVLSSSIHSVARNPSLAKQSFGYAILGFALTEAIASFAPMIAFLISSVFRSKNQRQEGGSDLLVTMLMEGPLQYRFDSCSNLGAYDVSLRQHWNITERSKEGSVIPPLPLVDGARICGSWGACLSISFLLCHDANGQLIFSIGISFPTGFYSKDRAVVTRPRLYEVTIHPNRHPGWEQELGSDAGEIPPMAEMFSSPPPFVGSGTPTMLEKGRRTEGPGERPNLGFGQHNKVLRRRQNGAGFSKAGRGWQECPTWDLGSQQEMGRGIAIGRMPRELLGGSHTKRLRITVYPRNEKSALVICLPISSEENRLSTQQKSSACHWRKQQISKTASCKFTMSRKCAHRALSYERLEKALLLSNQAQAQDFLGSVMDFFLCPSLSLYRLRATSSIAINSSKSASLTTCLSSTSSDGTPDQGFEIVIGGTGFFCLDLCIWGSKLAISALSTTNARQEIMLLRPALATLMLLPCKEERYVGIRGDFPEDPQGLLRRLFIQDVMGRSTRPRERGDEIGRFERSSPFRRSVAPFPLPFDHDPDFNLGLCFPCDSFPFPLPVVRTLAFLTMISVDGGLAKEACVGREAHGCANRPQSMSLSIMLRISEKKKNVSLRYIRFQETGIDRTKVKQARLKGESVSLGDMIPRENFNLEEGAIISLQERECTMMIIQSVFQGSLEELYNMVSFGEAGSICLFNKRRSSGCGSLFHSLSFRESLHRLSRGGLLSPGHPGYEPDERIGGGFQSGHYRRLLVPSHSRVRRKSTSPMYKRKTARGSGSDQLDKCRFLYPSGELGNDVGREPRKRDVARIIQMLTLDGMPLAGSGSYLSVFESNTPEGMVQVPGFFIIFGEFPASRRRNACEGNASKYISEVEAEEHLRPVSRRPDWKPHRMLEAKGEMVDNLILRRICYPPRHRNSR</sequence>
<dbReference type="CDD" id="cd18182">
    <property type="entry name" value="ATP-synt_Fo_c_ATP5G3"/>
    <property type="match status" value="1"/>
</dbReference>
<keyword evidence="12 13" id="KW-0472">Membrane</keyword>
<evidence type="ECO:0000256" key="1">
    <source>
        <dbReference type="ARBA" id="ARBA00002351"/>
    </source>
</evidence>
<dbReference type="HAMAP" id="MF_01396">
    <property type="entry name" value="ATP_synth_c_bact"/>
    <property type="match status" value="1"/>
</dbReference>
<dbReference type="InterPro" id="IPR002379">
    <property type="entry name" value="ATPase_proteolipid_c-like_dom"/>
</dbReference>
<evidence type="ECO:0000256" key="9">
    <source>
        <dbReference type="ARBA" id="ARBA00022989"/>
    </source>
</evidence>
<dbReference type="PANTHER" id="PTHR10031:SF57">
    <property type="entry name" value="ATP SYNTHASE SUBUNIT 9, MITOCHONDRIAL"/>
    <property type="match status" value="1"/>
</dbReference>